<evidence type="ECO:0000313" key="2">
    <source>
        <dbReference type="EMBL" id="ADR19854.1"/>
    </source>
</evidence>
<proteinExistence type="predicted"/>
<gene>
    <name evidence="2" type="ordered locus">Calni_1957</name>
</gene>
<reference evidence="2 3" key="2">
    <citation type="journal article" date="2011" name="Stand. Genomic Sci.">
        <title>Complete genome sequence of Calditerrivibrio nitroreducens type strain (Yu37-1).</title>
        <authorList>
            <person name="Pitluck S."/>
            <person name="Sikorski J."/>
            <person name="Zeytun A."/>
            <person name="Lapidus A."/>
            <person name="Nolan M."/>
            <person name="Lucas S."/>
            <person name="Hammon N."/>
            <person name="Deshpande S."/>
            <person name="Cheng J.F."/>
            <person name="Tapia R."/>
            <person name="Han C."/>
            <person name="Goodwin L."/>
            <person name="Liolios K."/>
            <person name="Pagani I."/>
            <person name="Ivanova N."/>
            <person name="Mavromatis K."/>
            <person name="Pati A."/>
            <person name="Chen A."/>
            <person name="Palaniappan K."/>
            <person name="Hauser L."/>
            <person name="Chang Y.J."/>
            <person name="Jeffries C.D."/>
            <person name="Detter J.C."/>
            <person name="Brambilla E."/>
            <person name="Djao O.D."/>
            <person name="Rohde M."/>
            <person name="Spring S."/>
            <person name="Goker M."/>
            <person name="Woyke T."/>
            <person name="Bristow J."/>
            <person name="Eisen J.A."/>
            <person name="Markowitz V."/>
            <person name="Hugenholtz P."/>
            <person name="Kyrpides N.C."/>
            <person name="Klenk H.P."/>
            <person name="Land M."/>
        </authorList>
    </citation>
    <scope>NUCLEOTIDE SEQUENCE [LARGE SCALE GENOMIC DNA]</scope>
    <source>
        <strain evidence="3">DSM 19672 / NBRC 101217 / Yu37-1</strain>
    </source>
</reference>
<feature type="coiled-coil region" evidence="1">
    <location>
        <begin position="171"/>
        <end position="198"/>
    </location>
</feature>
<dbReference type="EMBL" id="CP002347">
    <property type="protein sequence ID" value="ADR19854.1"/>
    <property type="molecule type" value="Genomic_DNA"/>
</dbReference>
<sequence>MPERIREKLLSLKKELIQEIQVCSDNESLSSIYYRRIGIQGKTLTYEIENIMSIELEPIFDYITQSYNSIERISMTLDNLKISAKEFYSKLDSMVSFTRAARDGIAVLRKVINLPKVISKAIIFAGLIADIKYLWDEHNFKHEKEKLIQEVDEFFNKVIESITYENFFETLIKLEQKAIEYQKNLQDQLKALQEYEQLELFFEKGIQEIEV</sequence>
<accession>E4THB9</accession>
<dbReference type="Proteomes" id="UP000007039">
    <property type="component" value="Chromosome"/>
</dbReference>
<keyword evidence="1" id="KW-0175">Coiled coil</keyword>
<protein>
    <submittedName>
        <fullName evidence="2">Uncharacterized protein</fullName>
    </submittedName>
</protein>
<dbReference type="AlphaFoldDB" id="E4THB9"/>
<keyword evidence="3" id="KW-1185">Reference proteome</keyword>
<evidence type="ECO:0000313" key="3">
    <source>
        <dbReference type="Proteomes" id="UP000007039"/>
    </source>
</evidence>
<name>E4THB9_CALNY</name>
<organism evidence="2 3">
    <name type="scientific">Calditerrivibrio nitroreducens (strain DSM 19672 / NBRC 101217 / Yu37-1)</name>
    <dbReference type="NCBI Taxonomy" id="768670"/>
    <lineage>
        <taxon>Bacteria</taxon>
        <taxon>Pseudomonadati</taxon>
        <taxon>Deferribacterota</taxon>
        <taxon>Deferribacteres</taxon>
        <taxon>Deferribacterales</taxon>
        <taxon>Calditerrivibrionaceae</taxon>
    </lineage>
</organism>
<reference key="1">
    <citation type="submission" date="2010-11" db="EMBL/GenBank/DDBJ databases">
        <title>The complete genome of chromosome of Calditerrivibrio nitroreducens DSM 19672.</title>
        <authorList>
            <consortium name="US DOE Joint Genome Institute (JGI-PGF)"/>
            <person name="Lucas S."/>
            <person name="Copeland A."/>
            <person name="Lapidus A."/>
            <person name="Bruce D."/>
            <person name="Goodwin L."/>
            <person name="Pitluck S."/>
            <person name="Kyrpides N."/>
            <person name="Mavromatis K."/>
            <person name="Ivanova N."/>
            <person name="Mikhailova N."/>
            <person name="Zeytun A."/>
            <person name="Brettin T."/>
            <person name="Detter J.C."/>
            <person name="Tapia R."/>
            <person name="Han C."/>
            <person name="Land M."/>
            <person name="Hauser L."/>
            <person name="Markowitz V."/>
            <person name="Cheng J.-F."/>
            <person name="Hugenholtz P."/>
            <person name="Woyke T."/>
            <person name="Wu D."/>
            <person name="Spring S."/>
            <person name="Schroeder M."/>
            <person name="Brambilla E."/>
            <person name="Klenk H.-P."/>
            <person name="Eisen J.A."/>
        </authorList>
    </citation>
    <scope>NUCLEOTIDE SEQUENCE [LARGE SCALE GENOMIC DNA]</scope>
    <source>
        <strain>DSM 19672</strain>
    </source>
</reference>
<dbReference type="KEGG" id="cni:Calni_1957"/>
<dbReference type="HOGENOM" id="CLU_1303011_0_0_0"/>
<evidence type="ECO:0000256" key="1">
    <source>
        <dbReference type="SAM" id="Coils"/>
    </source>
</evidence>
<dbReference type="RefSeq" id="WP_013452062.1">
    <property type="nucleotide sequence ID" value="NC_014758.1"/>
</dbReference>